<evidence type="ECO:0000313" key="2">
    <source>
        <dbReference type="EMBL" id="ARB50694.1"/>
    </source>
</evidence>
<reference evidence="2" key="1">
    <citation type="submission" date="2016-12" db="EMBL/GenBank/DDBJ databases">
        <title>Extending the VSGnome of Trypanosoma brucei strain TREU927.</title>
        <authorList>
            <person name="Cross G.A."/>
        </authorList>
    </citation>
    <scope>NUCLEOTIDE SEQUENCE</scope>
    <source>
        <strain evidence="2">Tb927.99.607</strain>
    </source>
</reference>
<dbReference type="EMBL" id="KY404443">
    <property type="protein sequence ID" value="ARB50694.1"/>
    <property type="molecule type" value="Genomic_DNA"/>
</dbReference>
<feature type="chain" id="PRO_5013160565" evidence="1">
    <location>
        <begin position="26"/>
        <end position="438"/>
    </location>
</feature>
<evidence type="ECO:0000256" key="1">
    <source>
        <dbReference type="SAM" id="SignalP"/>
    </source>
</evidence>
<dbReference type="VEuPathDB" id="TriTrypDB:Tb927.9.16250"/>
<proteinExistence type="predicted"/>
<dbReference type="VEuPathDB" id="TriTrypDB:Tb427_000427000"/>
<name>A0A1V0FYV9_9TRYP</name>
<accession>A0A1V0FYV9</accession>
<dbReference type="AlphaFoldDB" id="A0A1V0FYV9"/>
<feature type="signal peptide" evidence="1">
    <location>
        <begin position="1"/>
        <end position="25"/>
    </location>
</feature>
<keyword evidence="1" id="KW-0732">Signal</keyword>
<sequence length="438" mass="46221">MGRWTATALTPLLTLSALVIHFAATEPEDAPNLAAADYCTMHVYTEQIQDTLIGWLTSAADATQKLAQQERLFALAAAKNAGTREGLAYTVLHQIVANRVSRQAANQQKAEKVISKALRTFARKAGETAALAAAIEQAEVKTWTHDEQSTAGQIFTNGGGTSTRVCKAKQTSPVASTKKCTDTNNKDETVRGIGTALRTAKKVNLYSSREIQGPTMEILFEALGDLSNGATWAQAAIKTHCERHDGSKGDASGAIKGIAIQTVKISSNLKPTTITLDDAKNGNSQTNTELAADERHLLTDDKEIATALLAAQAAVTDNLQPLGSEAISAIATMPEAQAFHKATANLGQATPQASATAENIAKFLFGKTEGTVEANFVAPLKSDSNSIPTGETPITGSSDSIARGAKIDEALAYYYVTNLQKATQTMGGTKNKENGKAD</sequence>
<protein>
    <submittedName>
        <fullName evidence="2">Variant surface glycoprotein</fullName>
    </submittedName>
</protein>
<organism evidence="2">
    <name type="scientific">Trypanosoma brucei</name>
    <dbReference type="NCBI Taxonomy" id="5691"/>
    <lineage>
        <taxon>Eukaryota</taxon>
        <taxon>Discoba</taxon>
        <taxon>Euglenozoa</taxon>
        <taxon>Kinetoplastea</taxon>
        <taxon>Metakinetoplastina</taxon>
        <taxon>Trypanosomatida</taxon>
        <taxon>Trypanosomatidae</taxon>
        <taxon>Trypanosoma</taxon>
    </lineage>
</organism>